<dbReference type="AlphaFoldDB" id="A0AAD7P051"/>
<name>A0AAD7P051_9AGAR</name>
<evidence type="ECO:0000313" key="2">
    <source>
        <dbReference type="Proteomes" id="UP001215280"/>
    </source>
</evidence>
<accession>A0AAD7P051</accession>
<organism evidence="1 2">
    <name type="scientific">Mycena maculata</name>
    <dbReference type="NCBI Taxonomy" id="230809"/>
    <lineage>
        <taxon>Eukaryota</taxon>
        <taxon>Fungi</taxon>
        <taxon>Dikarya</taxon>
        <taxon>Basidiomycota</taxon>
        <taxon>Agaricomycotina</taxon>
        <taxon>Agaricomycetes</taxon>
        <taxon>Agaricomycetidae</taxon>
        <taxon>Agaricales</taxon>
        <taxon>Marasmiineae</taxon>
        <taxon>Mycenaceae</taxon>
        <taxon>Mycena</taxon>
    </lineage>
</organism>
<proteinExistence type="predicted"/>
<reference evidence="1" key="1">
    <citation type="submission" date="2023-03" db="EMBL/GenBank/DDBJ databases">
        <title>Massive genome expansion in bonnet fungi (Mycena s.s.) driven by repeated elements and novel gene families across ecological guilds.</title>
        <authorList>
            <consortium name="Lawrence Berkeley National Laboratory"/>
            <person name="Harder C.B."/>
            <person name="Miyauchi S."/>
            <person name="Viragh M."/>
            <person name="Kuo A."/>
            <person name="Thoen E."/>
            <person name="Andreopoulos B."/>
            <person name="Lu D."/>
            <person name="Skrede I."/>
            <person name="Drula E."/>
            <person name="Henrissat B."/>
            <person name="Morin E."/>
            <person name="Kohler A."/>
            <person name="Barry K."/>
            <person name="LaButti K."/>
            <person name="Morin E."/>
            <person name="Salamov A."/>
            <person name="Lipzen A."/>
            <person name="Mereny Z."/>
            <person name="Hegedus B."/>
            <person name="Baldrian P."/>
            <person name="Stursova M."/>
            <person name="Weitz H."/>
            <person name="Taylor A."/>
            <person name="Grigoriev I.V."/>
            <person name="Nagy L.G."/>
            <person name="Martin F."/>
            <person name="Kauserud H."/>
        </authorList>
    </citation>
    <scope>NUCLEOTIDE SEQUENCE</scope>
    <source>
        <strain evidence="1">CBHHK188m</strain>
    </source>
</reference>
<protein>
    <submittedName>
        <fullName evidence="1">Uncharacterized protein</fullName>
    </submittedName>
</protein>
<sequence length="268" mass="29452">MASTKAACFIGIHKAPPNLSRTEFEAKVGALGDAIAALPVAQKNLLKLDLIFENTLMDKHMKSVGLPLAPPTVVMSAEYETLDHLAEVPASNFLTNMHEMLKDPALQNLLKEADDFGFRQSATAFAADIITKVVSAQAAGENADTNVICIYHRPPHLSEEQFAQKMEGIMDKITALPIQDRLSSYTLWLQNNAVEKHLQELGYPGPEPLLVVRASAENLDHMMEIFEHSEVAGVLIEGLRDLGFHTDHDNPVYSCVFSADVATKINNY</sequence>
<gene>
    <name evidence="1" type="ORF">DFH07DRAFT_1010145</name>
</gene>
<dbReference type="EMBL" id="JARJLG010000003">
    <property type="protein sequence ID" value="KAJ7782269.1"/>
    <property type="molecule type" value="Genomic_DNA"/>
</dbReference>
<comment type="caution">
    <text evidence="1">The sequence shown here is derived from an EMBL/GenBank/DDBJ whole genome shotgun (WGS) entry which is preliminary data.</text>
</comment>
<evidence type="ECO:0000313" key="1">
    <source>
        <dbReference type="EMBL" id="KAJ7782269.1"/>
    </source>
</evidence>
<keyword evidence="2" id="KW-1185">Reference proteome</keyword>
<dbReference type="Proteomes" id="UP001215280">
    <property type="component" value="Unassembled WGS sequence"/>
</dbReference>